<name>A0A1G7WHE6_9BACT</name>
<dbReference type="InterPro" id="IPR036116">
    <property type="entry name" value="FN3_sf"/>
</dbReference>
<keyword evidence="3" id="KW-1185">Reference proteome</keyword>
<dbReference type="InterPro" id="IPR035992">
    <property type="entry name" value="Ricin_B-like_lectins"/>
</dbReference>
<keyword evidence="1" id="KW-0732">Signal</keyword>
<protein>
    <recommendedName>
        <fullName evidence="4">Fibronectin type-III domain-containing protein</fullName>
    </recommendedName>
</protein>
<evidence type="ECO:0000313" key="2">
    <source>
        <dbReference type="EMBL" id="SDG71284.1"/>
    </source>
</evidence>
<accession>A0A1G7WHE6</accession>
<evidence type="ECO:0000313" key="3">
    <source>
        <dbReference type="Proteomes" id="UP000198779"/>
    </source>
</evidence>
<evidence type="ECO:0000256" key="1">
    <source>
        <dbReference type="SAM" id="SignalP"/>
    </source>
</evidence>
<proteinExistence type="predicted"/>
<dbReference type="SUPFAM" id="SSF55486">
    <property type="entry name" value="Metalloproteases ('zincins'), catalytic domain"/>
    <property type="match status" value="1"/>
</dbReference>
<feature type="chain" id="PRO_5011781310" description="Fibronectin type-III domain-containing protein" evidence="1">
    <location>
        <begin position="23"/>
        <end position="775"/>
    </location>
</feature>
<dbReference type="SUPFAM" id="SSF49265">
    <property type="entry name" value="Fibronectin type III"/>
    <property type="match status" value="1"/>
</dbReference>
<sequence length="775" mass="85658">MELKKLFSTILLLTAIPCTLFAQPSVTGDTRFARGATMAFGRIKSISANGGPAIAKRGFCIAENPNPTVDDSVSTKMLSSNGTIYYFVNLKPATKYYMRAYATNQSGVTGYGDVIKFYTLPKGNVTYWYNNGGDDAANTRINNALTDACNIFSNLTSIQKKFNVGYSAGTPTADCYYDDEPWMNMGANSSYQRTGTIMHEMQHGLGVIPYTTQWNKNILRSGLNGDGNGTGYWLGDRVSEFLDFWDNTTGSRLNGDYQHMWPYGINGAHEDDGTLKTYYANAMIGQALGEDGLEHRSNTFAEPCYLFDQEDNVKYYLKNESDERGLYTSYLTLTNTGALKWKTMSSAEVQQNDSAAWYITFTPDNQYYQFRNVATGKYLTYSSAFMLMNRETITNADNFHLMKGRVDVGSGSQAKRGYWLIHPTGNLTPNCLQANANGAIGSATFNIANTATAQRWLILTASEAEQIEANLVEDIKQKTTDVLSHIKPLAEVPHTERVEGANQAFADAISSIESRIASSNNITELGTLTDEATTAALNFLSGVSPTDLSKPFDLSYLLINATLDSNSDGWSVAATISYACAEFYQKTFDFNQIVKNLPAGNYQVGVQAFQRPGSAADAYTAYNSDNDNVTVFLYGATKAKKIKQICAEMQTRKLGGNESTIGGNKYVPNNMEAASIYFKKGLYQNRVTTSVAAKGGQLKMGLRTTKMDNSYWAIFDNFQLYYFGDVDPDNPTGIVEHQVKQQTADTWFDMQGRRIQQLPTRSGLYIIGGRKVIIK</sequence>
<gene>
    <name evidence="2" type="ORF">SAMN04487901_10823</name>
</gene>
<organism evidence="2 3">
    <name type="scientific">Prevotella communis</name>
    <dbReference type="NCBI Taxonomy" id="2913614"/>
    <lineage>
        <taxon>Bacteria</taxon>
        <taxon>Pseudomonadati</taxon>
        <taxon>Bacteroidota</taxon>
        <taxon>Bacteroidia</taxon>
        <taxon>Bacteroidales</taxon>
        <taxon>Prevotellaceae</taxon>
        <taxon>Prevotella</taxon>
    </lineage>
</organism>
<dbReference type="RefSeq" id="WP_143010125.1">
    <property type="nucleotide sequence ID" value="NZ_FNCQ01000008.1"/>
</dbReference>
<reference evidence="3" key="1">
    <citation type="submission" date="2016-10" db="EMBL/GenBank/DDBJ databases">
        <authorList>
            <person name="Varghese N."/>
            <person name="Submissions S."/>
        </authorList>
    </citation>
    <scope>NUCLEOTIDE SEQUENCE [LARGE SCALE GENOMIC DNA]</scope>
    <source>
        <strain evidence="3">BP1-148</strain>
    </source>
</reference>
<evidence type="ECO:0008006" key="4">
    <source>
        <dbReference type="Google" id="ProtNLM"/>
    </source>
</evidence>
<dbReference type="Proteomes" id="UP000198779">
    <property type="component" value="Unassembled WGS sequence"/>
</dbReference>
<dbReference type="STRING" id="645274.SAMN04487901_10823"/>
<dbReference type="AlphaFoldDB" id="A0A1G7WHE6"/>
<feature type="signal peptide" evidence="1">
    <location>
        <begin position="1"/>
        <end position="22"/>
    </location>
</feature>
<dbReference type="SUPFAM" id="SSF50370">
    <property type="entry name" value="Ricin B-like lectins"/>
    <property type="match status" value="1"/>
</dbReference>
<dbReference type="EMBL" id="FNCQ01000008">
    <property type="protein sequence ID" value="SDG71284.1"/>
    <property type="molecule type" value="Genomic_DNA"/>
</dbReference>